<feature type="compositionally biased region" description="Acidic residues" evidence="1">
    <location>
        <begin position="90"/>
        <end position="105"/>
    </location>
</feature>
<dbReference type="GO" id="GO:0005759">
    <property type="term" value="C:mitochondrial matrix"/>
    <property type="evidence" value="ECO:0007669"/>
    <property type="project" value="InterPro"/>
</dbReference>
<accession>A0A7S3IAL5</accession>
<dbReference type="Pfam" id="PF02330">
    <property type="entry name" value="MAM33"/>
    <property type="match status" value="1"/>
</dbReference>
<dbReference type="AlphaFoldDB" id="A0A7S3IAL5"/>
<dbReference type="Gene3D" id="3.10.280.10">
    <property type="entry name" value="Mitochondrial glycoprotein"/>
    <property type="match status" value="1"/>
</dbReference>
<dbReference type="InterPro" id="IPR003428">
    <property type="entry name" value="MAM33"/>
</dbReference>
<dbReference type="PANTHER" id="PTHR10826:SF1">
    <property type="entry name" value="COMPLEMENT COMPONENT 1 Q SUBCOMPONENT-BINDING PROTEIN, MITOCHONDRIAL"/>
    <property type="match status" value="1"/>
</dbReference>
<evidence type="ECO:0008006" key="3">
    <source>
        <dbReference type="Google" id="ProtNLM"/>
    </source>
</evidence>
<feature type="region of interest" description="Disordered" evidence="1">
    <location>
        <begin position="85"/>
        <end position="107"/>
    </location>
</feature>
<evidence type="ECO:0000313" key="2">
    <source>
        <dbReference type="EMBL" id="CAE0316751.1"/>
    </source>
</evidence>
<sequence length="220" mass="25715">MIVRNLRNLIQPLTYTRAFSSVVSKRLAKSLEKELRYEEEEYKIDESVGPFLQESGFDLEDKEGISRMKLFKEVEGHEVEVTFSARSPMGEEEEEKEEGEEEEEMPSNYCEFQVTIKKKGTNKGLIYECNSVDSEIQVSNIVYSEEVDSVSKNSDFFAKNEYRGPDFSTLDEKLQNALMDYLKEMGINDDVAIFVESYSLDKEQRLYMEWLRKMKDFISI</sequence>
<reference evidence="2" key="1">
    <citation type="submission" date="2021-01" db="EMBL/GenBank/DDBJ databases">
        <authorList>
            <person name="Corre E."/>
            <person name="Pelletier E."/>
            <person name="Niang G."/>
            <person name="Scheremetjew M."/>
            <person name="Finn R."/>
            <person name="Kale V."/>
            <person name="Holt S."/>
            <person name="Cochrane G."/>
            <person name="Meng A."/>
            <person name="Brown T."/>
            <person name="Cohen L."/>
        </authorList>
    </citation>
    <scope>NUCLEOTIDE SEQUENCE</scope>
</reference>
<dbReference type="PANTHER" id="PTHR10826">
    <property type="entry name" value="COMPLEMENT COMPONENT 1"/>
    <property type="match status" value="1"/>
</dbReference>
<protein>
    <recommendedName>
        <fullName evidence="3">Mitochondrial glycoprotein</fullName>
    </recommendedName>
</protein>
<gene>
    <name evidence="2" type="ORF">FSAL1345_LOCUS42</name>
</gene>
<proteinExistence type="predicted"/>
<dbReference type="SUPFAM" id="SSF54529">
    <property type="entry name" value="Mitochondrial glycoprotein MAM33-like"/>
    <property type="match status" value="1"/>
</dbReference>
<organism evidence="2">
    <name type="scientific">Fabrea salina</name>
    <dbReference type="NCBI Taxonomy" id="342563"/>
    <lineage>
        <taxon>Eukaryota</taxon>
        <taxon>Sar</taxon>
        <taxon>Alveolata</taxon>
        <taxon>Ciliophora</taxon>
        <taxon>Postciliodesmatophora</taxon>
        <taxon>Heterotrichea</taxon>
        <taxon>Heterotrichida</taxon>
        <taxon>Fabreidae</taxon>
        <taxon>Fabrea</taxon>
    </lineage>
</organism>
<dbReference type="EMBL" id="HBIF01000046">
    <property type="protein sequence ID" value="CAE0316751.1"/>
    <property type="molecule type" value="Transcribed_RNA"/>
</dbReference>
<name>A0A7S3IAL5_9CILI</name>
<evidence type="ECO:0000256" key="1">
    <source>
        <dbReference type="SAM" id="MobiDB-lite"/>
    </source>
</evidence>
<dbReference type="InterPro" id="IPR036561">
    <property type="entry name" value="MAM33_sf"/>
</dbReference>